<feature type="region of interest" description="Disordered" evidence="1">
    <location>
        <begin position="221"/>
        <end position="243"/>
    </location>
</feature>
<dbReference type="AlphaFoldDB" id="A0A4S2JPI3"/>
<reference evidence="2 3" key="1">
    <citation type="journal article" date="2019" name="Philos. Trans. R. Soc. Lond., B, Biol. Sci.">
        <title>Ant behaviour and brain gene expression of defending hosts depend on the ecological success of the intruding social parasite.</title>
        <authorList>
            <person name="Kaur R."/>
            <person name="Stoldt M."/>
            <person name="Jongepier E."/>
            <person name="Feldmeyer B."/>
            <person name="Menzel F."/>
            <person name="Bornberg-Bauer E."/>
            <person name="Foitzik S."/>
        </authorList>
    </citation>
    <scope>NUCLEOTIDE SEQUENCE [LARGE SCALE GENOMIC DNA]</scope>
    <source>
        <tissue evidence="2">Whole body</tissue>
    </source>
</reference>
<keyword evidence="3" id="KW-1185">Reference proteome</keyword>
<protein>
    <submittedName>
        <fullName evidence="2">Uncharacterized protein</fullName>
    </submittedName>
</protein>
<gene>
    <name evidence="2" type="ORF">DBV15_04799</name>
</gene>
<comment type="caution">
    <text evidence="2">The sequence shown here is derived from an EMBL/GenBank/DDBJ whole genome shotgun (WGS) entry which is preliminary data.</text>
</comment>
<dbReference type="EMBL" id="QBLH01003506">
    <property type="protein sequence ID" value="TGZ37833.1"/>
    <property type="molecule type" value="Genomic_DNA"/>
</dbReference>
<evidence type="ECO:0000256" key="1">
    <source>
        <dbReference type="SAM" id="MobiDB-lite"/>
    </source>
</evidence>
<accession>A0A4S2JPI3</accession>
<sequence length="306" mass="35082">MKNYTLYFGAIKIRRCETDPSVFEQRFSLRQFRHAGRWFLDHPTIAALPNYIPVIRILRAGMILHQVPLVGLLRACEIVYCPGPVDRLPSVHSVFLCYTWFISIFQCLHTNWHLNKVLQSAWQNISISTSSDRAIVTRTMDISKIRDNLLNQAEYLIPQRRQKLTAGDKNYLYHYVYLDMVEGILLSSVPIQNTPKDNKILVNFNKYFAAVLACHKVVSRPTNRHPHPELNPSASYTSRRNDSLPGILSSHGNGFPSIRSVFLYPDVVHQHLPSSAYQLAPQQGLAVGVAKDLYQHFDRQILVTED</sequence>
<dbReference type="Proteomes" id="UP000310200">
    <property type="component" value="Unassembled WGS sequence"/>
</dbReference>
<organism evidence="2 3">
    <name type="scientific">Temnothorax longispinosus</name>
    <dbReference type="NCBI Taxonomy" id="300112"/>
    <lineage>
        <taxon>Eukaryota</taxon>
        <taxon>Metazoa</taxon>
        <taxon>Ecdysozoa</taxon>
        <taxon>Arthropoda</taxon>
        <taxon>Hexapoda</taxon>
        <taxon>Insecta</taxon>
        <taxon>Pterygota</taxon>
        <taxon>Neoptera</taxon>
        <taxon>Endopterygota</taxon>
        <taxon>Hymenoptera</taxon>
        <taxon>Apocrita</taxon>
        <taxon>Aculeata</taxon>
        <taxon>Formicoidea</taxon>
        <taxon>Formicidae</taxon>
        <taxon>Myrmicinae</taxon>
        <taxon>Temnothorax</taxon>
    </lineage>
</organism>
<proteinExistence type="predicted"/>
<dbReference type="STRING" id="300112.A0A4S2JPI3"/>
<evidence type="ECO:0000313" key="3">
    <source>
        <dbReference type="Proteomes" id="UP000310200"/>
    </source>
</evidence>
<evidence type="ECO:0000313" key="2">
    <source>
        <dbReference type="EMBL" id="TGZ37833.1"/>
    </source>
</evidence>
<name>A0A4S2JPI3_9HYME</name>